<dbReference type="PANTHER" id="PTHR43808:SF31">
    <property type="entry name" value="N-ACETYL-L-CITRULLINE DEACETYLASE"/>
    <property type="match status" value="1"/>
</dbReference>
<dbReference type="InterPro" id="IPR001261">
    <property type="entry name" value="ArgE/DapE_CS"/>
</dbReference>
<comment type="caution">
    <text evidence="7">The sequence shown here is derived from an EMBL/GenBank/DDBJ whole genome shotgun (WGS) entry which is preliminary data.</text>
</comment>
<dbReference type="InterPro" id="IPR010174">
    <property type="entry name" value="Succinyl-DAP_deSuclase_DapE"/>
</dbReference>
<proteinExistence type="predicted"/>
<gene>
    <name evidence="7" type="primary">dapE</name>
    <name evidence="7" type="ORF">GCM10009755_08630</name>
</gene>
<comment type="cofactor">
    <cofactor evidence="1">
        <name>Zn(2+)</name>
        <dbReference type="ChEBI" id="CHEBI:29105"/>
    </cofactor>
</comment>
<dbReference type="SUPFAM" id="SSF55031">
    <property type="entry name" value="Bacterial exopeptidase dimerisation domain"/>
    <property type="match status" value="1"/>
</dbReference>
<evidence type="ECO:0000259" key="6">
    <source>
        <dbReference type="Pfam" id="PF07687"/>
    </source>
</evidence>
<dbReference type="EC" id="3.5.1.18" evidence="5"/>
<evidence type="ECO:0000256" key="2">
    <source>
        <dbReference type="ARBA" id="ARBA00022723"/>
    </source>
</evidence>
<dbReference type="Gene3D" id="3.40.630.10">
    <property type="entry name" value="Zn peptidases"/>
    <property type="match status" value="1"/>
</dbReference>
<keyword evidence="8" id="KW-1185">Reference proteome</keyword>
<dbReference type="SUPFAM" id="SSF53187">
    <property type="entry name" value="Zn-dependent exopeptidases"/>
    <property type="match status" value="1"/>
</dbReference>
<dbReference type="InterPro" id="IPR050072">
    <property type="entry name" value="Peptidase_M20A"/>
</dbReference>
<evidence type="ECO:0000256" key="5">
    <source>
        <dbReference type="NCBIfam" id="TIGR01900"/>
    </source>
</evidence>
<sequence>MSDASLNPAPPAYPSDFPLAGASDLAAGLIAVLDDPAALTARLCDIPSVSGDERLLTDAVHLVLEHISAHGTPLDIRRDGDTLVASTSLGRDERILVAGHLDTVPIEGNVPSEDRVLDGEDVIWARGACDMKAGVAMALSVAHRLRSPRRDLTWVFYDHEEVDSDLNGLGRVSRNHPDWLHADLAILGEPSNAGIEGGCNGTIRVEVRTHGVRAHSARAFMGENAIHAAGDILVKLAAFEAPTVTVDGLDYRESLSAVGISGGVAGNVVPDECTVVVNYRFAPNTSAADAEAWLREFFAGYDLNVTDAADGARPGLDLPAAQEFVRAIGSAPAPKLGWTDVARFSALGMPAVNFGPGNALFAHKADEHVRRSEVVAATEALLAFLEPSASAVPGQSTSSEPKGQA</sequence>
<dbReference type="RefSeq" id="WP_344307299.1">
    <property type="nucleotide sequence ID" value="NZ_BAAANO010000008.1"/>
</dbReference>
<evidence type="ECO:0000256" key="1">
    <source>
        <dbReference type="ARBA" id="ARBA00001947"/>
    </source>
</evidence>
<dbReference type="EMBL" id="BAAANO010000008">
    <property type="protein sequence ID" value="GAA2002270.1"/>
    <property type="molecule type" value="Genomic_DNA"/>
</dbReference>
<dbReference type="InterPro" id="IPR011650">
    <property type="entry name" value="Peptidase_M20_dimer"/>
</dbReference>
<dbReference type="PROSITE" id="PS00758">
    <property type="entry name" value="ARGE_DAPE_CPG2_1"/>
    <property type="match status" value="1"/>
</dbReference>
<dbReference type="Gene3D" id="3.30.70.360">
    <property type="match status" value="1"/>
</dbReference>
<dbReference type="NCBIfam" id="TIGR01900">
    <property type="entry name" value="dapE-gram_pos"/>
    <property type="match status" value="1"/>
</dbReference>
<name>A0ABN2T958_9MICO</name>
<evidence type="ECO:0000256" key="4">
    <source>
        <dbReference type="ARBA" id="ARBA00022833"/>
    </source>
</evidence>
<reference evidence="7 8" key="1">
    <citation type="journal article" date="2019" name="Int. J. Syst. Evol. Microbiol.">
        <title>The Global Catalogue of Microorganisms (GCM) 10K type strain sequencing project: providing services to taxonomists for standard genome sequencing and annotation.</title>
        <authorList>
            <consortium name="The Broad Institute Genomics Platform"/>
            <consortium name="The Broad Institute Genome Sequencing Center for Infectious Disease"/>
            <person name="Wu L."/>
            <person name="Ma J."/>
        </authorList>
    </citation>
    <scope>NUCLEOTIDE SEQUENCE [LARGE SCALE GENOMIC DNA]</scope>
    <source>
        <strain evidence="7 8">JCM 14546</strain>
    </source>
</reference>
<keyword evidence="2" id="KW-0479">Metal-binding</keyword>
<dbReference type="Pfam" id="PF07687">
    <property type="entry name" value="M20_dimer"/>
    <property type="match status" value="1"/>
</dbReference>
<keyword evidence="3" id="KW-0378">Hydrolase</keyword>
<dbReference type="Proteomes" id="UP001500755">
    <property type="component" value="Unassembled WGS sequence"/>
</dbReference>
<evidence type="ECO:0000313" key="8">
    <source>
        <dbReference type="Proteomes" id="UP001500755"/>
    </source>
</evidence>
<dbReference type="PANTHER" id="PTHR43808">
    <property type="entry name" value="ACETYLORNITHINE DEACETYLASE"/>
    <property type="match status" value="1"/>
</dbReference>
<keyword evidence="4" id="KW-0862">Zinc</keyword>
<evidence type="ECO:0000256" key="3">
    <source>
        <dbReference type="ARBA" id="ARBA00022801"/>
    </source>
</evidence>
<dbReference type="InterPro" id="IPR036264">
    <property type="entry name" value="Bact_exopeptidase_dim_dom"/>
</dbReference>
<feature type="domain" description="Peptidase M20 dimerisation" evidence="6">
    <location>
        <begin position="201"/>
        <end position="298"/>
    </location>
</feature>
<dbReference type="Pfam" id="PF01546">
    <property type="entry name" value="Peptidase_M20"/>
    <property type="match status" value="1"/>
</dbReference>
<organism evidence="7 8">
    <name type="scientific">Brevibacterium samyangense</name>
    <dbReference type="NCBI Taxonomy" id="366888"/>
    <lineage>
        <taxon>Bacteria</taxon>
        <taxon>Bacillati</taxon>
        <taxon>Actinomycetota</taxon>
        <taxon>Actinomycetes</taxon>
        <taxon>Micrococcales</taxon>
        <taxon>Brevibacteriaceae</taxon>
        <taxon>Brevibacterium</taxon>
    </lineage>
</organism>
<protein>
    <recommendedName>
        <fullName evidence="5">Succinyl-diaminopimelate desuccinylase</fullName>
        <ecNumber evidence="5">3.5.1.18</ecNumber>
    </recommendedName>
</protein>
<accession>A0ABN2T958</accession>
<evidence type="ECO:0000313" key="7">
    <source>
        <dbReference type="EMBL" id="GAA2002270.1"/>
    </source>
</evidence>
<dbReference type="InterPro" id="IPR002933">
    <property type="entry name" value="Peptidase_M20"/>
</dbReference>